<evidence type="ECO:0000313" key="4">
    <source>
        <dbReference type="EMBL" id="ULN51199.1"/>
    </source>
</evidence>
<dbReference type="Pfam" id="PF00795">
    <property type="entry name" value="CN_hydrolase"/>
    <property type="match status" value="1"/>
</dbReference>
<feature type="domain" description="CN hydrolase" evidence="3">
    <location>
        <begin position="7"/>
        <end position="276"/>
    </location>
</feature>
<evidence type="ECO:0000256" key="2">
    <source>
        <dbReference type="SAM" id="MobiDB-lite"/>
    </source>
</evidence>
<dbReference type="Gene3D" id="3.60.110.10">
    <property type="entry name" value="Carbon-nitrogen hydrolase"/>
    <property type="match status" value="1"/>
</dbReference>
<dbReference type="PANTHER" id="PTHR43674">
    <property type="entry name" value="NITRILASE C965.09-RELATED"/>
    <property type="match status" value="1"/>
</dbReference>
<protein>
    <submittedName>
        <fullName evidence="4">Carbon-nitrogen hydrolase family protein</fullName>
    </submittedName>
</protein>
<dbReference type="InterPro" id="IPR036526">
    <property type="entry name" value="C-N_Hydrolase_sf"/>
</dbReference>
<sequence length="333" mass="34961">MSATATTTVAAVQQQAVLADVTANLAMAEQQVGAAADAGAALIVLPEFFTTGMAFDPALATAALPADGPATALLTTLARRRRVTVGGSFLCRADDGQTYNRFVLAGPDGVIGHHDKDLPTMWENYVYRGGVDPDDDGVLPAVDGVTVGAALCWEFIRTQTVRRMAGRVDVVVGGSCWWSVPAWPPRRITAGWEAANAATAGAAAPVFARLVGAPVIHAAHSGPLRCRLPGTPLPYRGHLEGGAVVAAADGTVLARRGPDRGPGFALATITVARVPPPRRAPRGFWLHHRGPLPALAWAYQNRLGARWYRRHHPSTVGNANAESTARAQNTTAK</sequence>
<dbReference type="RefSeq" id="WP_240169483.1">
    <property type="nucleotide sequence ID" value="NZ_CP092365.1"/>
</dbReference>
<evidence type="ECO:0000256" key="1">
    <source>
        <dbReference type="ARBA" id="ARBA00022801"/>
    </source>
</evidence>
<dbReference type="EMBL" id="CP092365">
    <property type="protein sequence ID" value="ULN51199.1"/>
    <property type="molecule type" value="Genomic_DNA"/>
</dbReference>
<dbReference type="CDD" id="cd07197">
    <property type="entry name" value="nitrilase"/>
    <property type="match status" value="1"/>
</dbReference>
<organism evidence="4 5">
    <name type="scientific">Mycolicibacillus parakoreensis</name>
    <dbReference type="NCBI Taxonomy" id="1069221"/>
    <lineage>
        <taxon>Bacteria</taxon>
        <taxon>Bacillati</taxon>
        <taxon>Actinomycetota</taxon>
        <taxon>Actinomycetes</taxon>
        <taxon>Mycobacteriales</taxon>
        <taxon>Mycobacteriaceae</taxon>
        <taxon>Mycolicibacillus</taxon>
    </lineage>
</organism>
<dbReference type="GO" id="GO:0016787">
    <property type="term" value="F:hydrolase activity"/>
    <property type="evidence" value="ECO:0007669"/>
    <property type="project" value="UniProtKB-KW"/>
</dbReference>
<name>A0ABY3TWD2_9MYCO</name>
<gene>
    <name evidence="4" type="ORF">MIU77_09575</name>
</gene>
<feature type="region of interest" description="Disordered" evidence="2">
    <location>
        <begin position="314"/>
        <end position="333"/>
    </location>
</feature>
<keyword evidence="5" id="KW-1185">Reference proteome</keyword>
<dbReference type="Proteomes" id="UP001055200">
    <property type="component" value="Chromosome"/>
</dbReference>
<dbReference type="PROSITE" id="PS50263">
    <property type="entry name" value="CN_HYDROLASE"/>
    <property type="match status" value="1"/>
</dbReference>
<reference evidence="4" key="1">
    <citation type="submission" date="2022-08" db="EMBL/GenBank/DDBJ databases">
        <title>Complete genome sequence of 14 non-tuberculosis mycobacteria type-strains.</title>
        <authorList>
            <person name="Igarashi Y."/>
            <person name="Osugi A."/>
            <person name="Mitarai S."/>
        </authorList>
    </citation>
    <scope>NUCLEOTIDE SEQUENCE</scope>
    <source>
        <strain evidence="4">DSM 45575</strain>
    </source>
</reference>
<dbReference type="SUPFAM" id="SSF56317">
    <property type="entry name" value="Carbon-nitrogen hydrolase"/>
    <property type="match status" value="1"/>
</dbReference>
<keyword evidence="1 4" id="KW-0378">Hydrolase</keyword>
<dbReference type="InterPro" id="IPR003010">
    <property type="entry name" value="C-N_Hydrolase"/>
</dbReference>
<feature type="compositionally biased region" description="Polar residues" evidence="2">
    <location>
        <begin position="315"/>
        <end position="333"/>
    </location>
</feature>
<evidence type="ECO:0000313" key="5">
    <source>
        <dbReference type="Proteomes" id="UP001055200"/>
    </source>
</evidence>
<dbReference type="InterPro" id="IPR050345">
    <property type="entry name" value="Aliph_Amidase/BUP"/>
</dbReference>
<dbReference type="PANTHER" id="PTHR43674:SF2">
    <property type="entry name" value="BETA-UREIDOPROPIONASE"/>
    <property type="match status" value="1"/>
</dbReference>
<evidence type="ECO:0000259" key="3">
    <source>
        <dbReference type="PROSITE" id="PS50263"/>
    </source>
</evidence>
<proteinExistence type="predicted"/>
<accession>A0ABY3TWD2</accession>